<feature type="domain" description="N-acetyltransferase" evidence="1">
    <location>
        <begin position="15"/>
        <end position="176"/>
    </location>
</feature>
<dbReference type="SUPFAM" id="SSF55729">
    <property type="entry name" value="Acyl-CoA N-acyltransferases (Nat)"/>
    <property type="match status" value="1"/>
</dbReference>
<accession>A0A7C9KV39</accession>
<dbReference type="EMBL" id="WIOL01000001">
    <property type="protein sequence ID" value="MQT15965.1"/>
    <property type="molecule type" value="Genomic_DNA"/>
</dbReference>
<evidence type="ECO:0000259" key="1">
    <source>
        <dbReference type="PROSITE" id="PS51186"/>
    </source>
</evidence>
<organism evidence="2 3">
    <name type="scientific">Sandarakinorhabdus fusca</name>
    <dbReference type="NCBI Taxonomy" id="1439888"/>
    <lineage>
        <taxon>Bacteria</taxon>
        <taxon>Pseudomonadati</taxon>
        <taxon>Pseudomonadota</taxon>
        <taxon>Alphaproteobacteria</taxon>
        <taxon>Sphingomonadales</taxon>
        <taxon>Sphingosinicellaceae</taxon>
        <taxon>Sandarakinorhabdus</taxon>
    </lineage>
</organism>
<dbReference type="Gene3D" id="3.40.630.30">
    <property type="match status" value="1"/>
</dbReference>
<dbReference type="InterPro" id="IPR051531">
    <property type="entry name" value="N-acetyltransferase"/>
</dbReference>
<keyword evidence="3" id="KW-1185">Reference proteome</keyword>
<dbReference type="InterPro" id="IPR000182">
    <property type="entry name" value="GNAT_dom"/>
</dbReference>
<dbReference type="InterPro" id="IPR016181">
    <property type="entry name" value="Acyl_CoA_acyltransferase"/>
</dbReference>
<dbReference type="Proteomes" id="UP000481327">
    <property type="component" value="Unassembled WGS sequence"/>
</dbReference>
<proteinExistence type="predicted"/>
<dbReference type="PROSITE" id="PS51186">
    <property type="entry name" value="GNAT"/>
    <property type="match status" value="1"/>
</dbReference>
<sequence length="177" mass="19490">MDRGVADWQMLTERTLVRPAVAADSGALHRSRGQMPYDPQTRSLAETSALIAGMAQRPAPDAAGWQQFAVLARGDGKFLGDIGVNFDTPRNAQAEIGFAFAPAARGRGLAGEAVAAMVAQLFASGRHRLVAQTDRRNLATQRLLERLRFRREAVHLQSWEEDGRWFDEIAYARLASE</sequence>
<protein>
    <submittedName>
        <fullName evidence="2">GNAT family N-acetyltransferase</fullName>
    </submittedName>
</protein>
<keyword evidence="2" id="KW-0808">Transferase</keyword>
<evidence type="ECO:0000313" key="3">
    <source>
        <dbReference type="Proteomes" id="UP000481327"/>
    </source>
</evidence>
<name>A0A7C9KV39_9SPHN</name>
<dbReference type="Pfam" id="PF13302">
    <property type="entry name" value="Acetyltransf_3"/>
    <property type="match status" value="1"/>
</dbReference>
<dbReference type="PANTHER" id="PTHR43792:SF1">
    <property type="entry name" value="N-ACETYLTRANSFERASE DOMAIN-CONTAINING PROTEIN"/>
    <property type="match status" value="1"/>
</dbReference>
<gene>
    <name evidence="2" type="ORF">F3168_01640</name>
</gene>
<evidence type="ECO:0000313" key="2">
    <source>
        <dbReference type="EMBL" id="MQT15965.1"/>
    </source>
</evidence>
<dbReference type="PANTHER" id="PTHR43792">
    <property type="entry name" value="GNAT FAMILY, PUTATIVE (AFU_ORTHOLOGUE AFUA_3G00765)-RELATED-RELATED"/>
    <property type="match status" value="1"/>
</dbReference>
<dbReference type="CDD" id="cd04301">
    <property type="entry name" value="NAT_SF"/>
    <property type="match status" value="1"/>
</dbReference>
<dbReference type="GO" id="GO:0016747">
    <property type="term" value="F:acyltransferase activity, transferring groups other than amino-acyl groups"/>
    <property type="evidence" value="ECO:0007669"/>
    <property type="project" value="InterPro"/>
</dbReference>
<dbReference type="OrthoDB" id="9804153at2"/>
<reference evidence="2 3" key="1">
    <citation type="submission" date="2019-09" db="EMBL/GenBank/DDBJ databases">
        <title>Polymorphobacter sp. isolated from a lake in China.</title>
        <authorList>
            <person name="Liu Z."/>
        </authorList>
    </citation>
    <scope>NUCLEOTIDE SEQUENCE [LARGE SCALE GENOMIC DNA]</scope>
    <source>
        <strain evidence="2 3">D40P</strain>
    </source>
</reference>
<dbReference type="AlphaFoldDB" id="A0A7C9KV39"/>
<comment type="caution">
    <text evidence="2">The sequence shown here is derived from an EMBL/GenBank/DDBJ whole genome shotgun (WGS) entry which is preliminary data.</text>
</comment>